<dbReference type="FunFam" id="1.10.510.10:FF:000554">
    <property type="entry name" value="Predicted protein"/>
    <property type="match status" value="1"/>
</dbReference>
<organism evidence="7 8">
    <name type="scientific">Syphacia muris</name>
    <dbReference type="NCBI Taxonomy" id="451379"/>
    <lineage>
        <taxon>Eukaryota</taxon>
        <taxon>Metazoa</taxon>
        <taxon>Ecdysozoa</taxon>
        <taxon>Nematoda</taxon>
        <taxon>Chromadorea</taxon>
        <taxon>Rhabditida</taxon>
        <taxon>Spirurina</taxon>
        <taxon>Oxyuridomorpha</taxon>
        <taxon>Oxyuroidea</taxon>
        <taxon>Oxyuridae</taxon>
        <taxon>Syphacia</taxon>
    </lineage>
</organism>
<dbReference type="GO" id="GO:0043235">
    <property type="term" value="C:receptor complex"/>
    <property type="evidence" value="ECO:0007669"/>
    <property type="project" value="TreeGrafter"/>
</dbReference>
<dbReference type="SMART" id="SM00219">
    <property type="entry name" value="TyrKc"/>
    <property type="match status" value="1"/>
</dbReference>
<protein>
    <submittedName>
        <fullName evidence="8">Protein kinase domain-containing protein</fullName>
    </submittedName>
</protein>
<dbReference type="WBParaSite" id="SMUV_0000216001-mRNA-1">
    <property type="protein sequence ID" value="SMUV_0000216001-mRNA-1"/>
    <property type="gene ID" value="SMUV_0000216001"/>
</dbReference>
<dbReference type="SUPFAM" id="SSF56112">
    <property type="entry name" value="Protein kinase-like (PK-like)"/>
    <property type="match status" value="1"/>
</dbReference>
<keyword evidence="7" id="KW-1185">Reference proteome</keyword>
<evidence type="ECO:0000313" key="7">
    <source>
        <dbReference type="Proteomes" id="UP000046393"/>
    </source>
</evidence>
<dbReference type="PRINTS" id="PR00109">
    <property type="entry name" value="TYRKINASE"/>
</dbReference>
<evidence type="ECO:0000256" key="1">
    <source>
        <dbReference type="ARBA" id="ARBA00022679"/>
    </source>
</evidence>
<keyword evidence="4" id="KW-0067">ATP-binding</keyword>
<dbReference type="PANTHER" id="PTHR24416:SF600">
    <property type="entry name" value="PDGF- AND VEGF-RECEPTOR RELATED, ISOFORM J"/>
    <property type="match status" value="1"/>
</dbReference>
<dbReference type="GO" id="GO:0007169">
    <property type="term" value="P:cell surface receptor protein tyrosine kinase signaling pathway"/>
    <property type="evidence" value="ECO:0007669"/>
    <property type="project" value="TreeGrafter"/>
</dbReference>
<dbReference type="InterPro" id="IPR011009">
    <property type="entry name" value="Kinase-like_dom_sf"/>
</dbReference>
<accession>A0A0N5ADB6</accession>
<dbReference type="GO" id="GO:0005886">
    <property type="term" value="C:plasma membrane"/>
    <property type="evidence" value="ECO:0007669"/>
    <property type="project" value="TreeGrafter"/>
</dbReference>
<dbReference type="PROSITE" id="PS00109">
    <property type="entry name" value="PROTEIN_KINASE_TYR"/>
    <property type="match status" value="1"/>
</dbReference>
<evidence type="ECO:0000256" key="2">
    <source>
        <dbReference type="ARBA" id="ARBA00022741"/>
    </source>
</evidence>
<keyword evidence="2" id="KW-0547">Nucleotide-binding</keyword>
<dbReference type="AlphaFoldDB" id="A0A0N5ADB6"/>
<dbReference type="Proteomes" id="UP000046393">
    <property type="component" value="Unplaced"/>
</dbReference>
<dbReference type="PANTHER" id="PTHR24416">
    <property type="entry name" value="TYROSINE-PROTEIN KINASE RECEPTOR"/>
    <property type="match status" value="1"/>
</dbReference>
<dbReference type="Pfam" id="PF07714">
    <property type="entry name" value="PK_Tyr_Ser-Thr"/>
    <property type="match status" value="1"/>
</dbReference>
<dbReference type="CDD" id="cd00192">
    <property type="entry name" value="PTKc"/>
    <property type="match status" value="1"/>
</dbReference>
<dbReference type="Gene3D" id="3.30.200.20">
    <property type="entry name" value="Phosphorylase Kinase, domain 1"/>
    <property type="match status" value="1"/>
</dbReference>
<dbReference type="GO" id="GO:0005524">
    <property type="term" value="F:ATP binding"/>
    <property type="evidence" value="ECO:0007669"/>
    <property type="project" value="UniProtKB-KW"/>
</dbReference>
<evidence type="ECO:0000313" key="8">
    <source>
        <dbReference type="WBParaSite" id="SMUV_0000216001-mRNA-1"/>
    </source>
</evidence>
<evidence type="ECO:0000259" key="6">
    <source>
        <dbReference type="PROSITE" id="PS50011"/>
    </source>
</evidence>
<evidence type="ECO:0000256" key="5">
    <source>
        <dbReference type="ARBA" id="ARBA00023137"/>
    </source>
</evidence>
<proteinExistence type="predicted"/>
<evidence type="ECO:0000256" key="4">
    <source>
        <dbReference type="ARBA" id="ARBA00022840"/>
    </source>
</evidence>
<sequence>TDPWIIDSDSFTVDYENKLGSGAFCAVFKGRVIGEPPVCRQNPSIMGVKKFKDCECAVKVLPEFADSTARYNFMQEISFMKTLQYHLHLVSMIGWNNDSDSPMLLVEYCKQGDLQHLLRSKKDEIIQVNSFTLFDNFWQVSNGMEYLSSIGCIHRDIAARNVLIDENNVAKVSDFGLCRIPDEDLYNGKGGRLPLKWMAPESLISYTYSEKSDVWSYGVLLYEIFSFGSVPYTTEAMTSAELQEFLKSGKRLQRTPYCPEEMYLMQLCWKFEQEERPTFVEVSSTLTKILESSSQNYGYVDAVNEYDESVRRPNCVPNDENNDYYLFIGKLFTNVLNDCNKLKRFSAFVRIIESVSIIM</sequence>
<dbReference type="InterPro" id="IPR050122">
    <property type="entry name" value="RTK"/>
</dbReference>
<reference evidence="8" key="1">
    <citation type="submission" date="2017-02" db="UniProtKB">
        <authorList>
            <consortium name="WormBaseParasite"/>
        </authorList>
    </citation>
    <scope>IDENTIFICATION</scope>
</reference>
<feature type="domain" description="Protein kinase" evidence="6">
    <location>
        <begin position="13"/>
        <end position="290"/>
    </location>
</feature>
<dbReference type="InterPro" id="IPR008266">
    <property type="entry name" value="Tyr_kinase_AS"/>
</dbReference>
<evidence type="ECO:0000256" key="3">
    <source>
        <dbReference type="ARBA" id="ARBA00022777"/>
    </source>
</evidence>
<keyword evidence="1" id="KW-0808">Transferase</keyword>
<dbReference type="InterPro" id="IPR000719">
    <property type="entry name" value="Prot_kinase_dom"/>
</dbReference>
<dbReference type="InterPro" id="IPR020635">
    <property type="entry name" value="Tyr_kinase_cat_dom"/>
</dbReference>
<dbReference type="InterPro" id="IPR001245">
    <property type="entry name" value="Ser-Thr/Tyr_kinase_cat_dom"/>
</dbReference>
<keyword evidence="3" id="KW-0418">Kinase</keyword>
<name>A0A0N5ADB6_9BILA</name>
<dbReference type="PROSITE" id="PS50011">
    <property type="entry name" value="PROTEIN_KINASE_DOM"/>
    <property type="match status" value="1"/>
</dbReference>
<dbReference type="Gene3D" id="1.10.510.10">
    <property type="entry name" value="Transferase(Phosphotransferase) domain 1"/>
    <property type="match status" value="1"/>
</dbReference>
<dbReference type="GO" id="GO:0004714">
    <property type="term" value="F:transmembrane receptor protein tyrosine kinase activity"/>
    <property type="evidence" value="ECO:0007669"/>
    <property type="project" value="TreeGrafter"/>
</dbReference>
<keyword evidence="5" id="KW-0829">Tyrosine-protein kinase</keyword>
<dbReference type="STRING" id="451379.A0A0N5ADB6"/>